<name>A0A265UWM9_9FLAO</name>
<dbReference type="RefSeq" id="WP_094967306.1">
    <property type="nucleotide sequence ID" value="NZ_NGJN01000002.1"/>
</dbReference>
<dbReference type="EMBL" id="NGJN01000002">
    <property type="protein sequence ID" value="OZV69714.1"/>
    <property type="molecule type" value="Genomic_DNA"/>
</dbReference>
<dbReference type="OrthoDB" id="594984at2"/>
<protein>
    <recommendedName>
        <fullName evidence="3">Host attachment protein</fullName>
    </recommendedName>
</protein>
<comment type="caution">
    <text evidence="1">The sequence shown here is derived from an EMBL/GenBank/DDBJ whole genome shotgun (WGS) entry which is preliminary data.</text>
</comment>
<evidence type="ECO:0008006" key="3">
    <source>
        <dbReference type="Google" id="ProtNLM"/>
    </source>
</evidence>
<accession>A0A265UWM9</accession>
<dbReference type="AlphaFoldDB" id="A0A265UWM9"/>
<evidence type="ECO:0000313" key="2">
    <source>
        <dbReference type="Proteomes" id="UP000216840"/>
    </source>
</evidence>
<keyword evidence="2" id="KW-1185">Reference proteome</keyword>
<evidence type="ECO:0000313" key="1">
    <source>
        <dbReference type="EMBL" id="OZV69714.1"/>
    </source>
</evidence>
<proteinExistence type="predicted"/>
<dbReference type="Proteomes" id="UP000216840">
    <property type="component" value="Unassembled WGS sequence"/>
</dbReference>
<gene>
    <name evidence="1" type="ORF">CA834_03575</name>
</gene>
<reference evidence="1 2" key="1">
    <citation type="submission" date="2017-05" db="EMBL/GenBank/DDBJ databases">
        <title>The draft genome sequence of Idiomarina salinarum WNB302.</title>
        <authorList>
            <person name="Sun Y."/>
            <person name="Chen B."/>
            <person name="Du Z."/>
        </authorList>
    </citation>
    <scope>NUCLEOTIDE SEQUENCE [LARGE SCALE GENOMIC DNA]</scope>
    <source>
        <strain evidence="1 2">WNB302</strain>
    </source>
</reference>
<organism evidence="1 2">
    <name type="scientific">Winogradskyella aurantia</name>
    <dbReference type="NCBI Taxonomy" id="1915063"/>
    <lineage>
        <taxon>Bacteria</taxon>
        <taxon>Pseudomonadati</taxon>
        <taxon>Bacteroidota</taxon>
        <taxon>Flavobacteriia</taxon>
        <taxon>Flavobacteriales</taxon>
        <taxon>Flavobacteriaceae</taxon>
        <taxon>Winogradskyella</taxon>
    </lineage>
</organism>
<sequence length="131" mass="14952">MKNKLIWIDKEKAQVLTVLNDTVDMESIPSTPETPAIEDLEKPGGATEIIKDRKVLERQKQQTKQFFDTLTSHLEDTKRFTIIGTAEMGQHFASYLEEQQPDLSAKLTEVLKSDKLTENQLKAKARELYSS</sequence>